<protein>
    <recommendedName>
        <fullName evidence="2">Pentatricopeptide repeat-containing protein</fullName>
    </recommendedName>
</protein>
<name>A0A0A9GRT0_ARUDO</name>
<dbReference type="InterPro" id="IPR046848">
    <property type="entry name" value="E_motif"/>
</dbReference>
<dbReference type="InterPro" id="IPR011990">
    <property type="entry name" value="TPR-like_helical_dom_sf"/>
</dbReference>
<accession>A0A0A9GRT0</accession>
<organism evidence="1">
    <name type="scientific">Arundo donax</name>
    <name type="common">Giant reed</name>
    <name type="synonym">Donax arundinaceus</name>
    <dbReference type="NCBI Taxonomy" id="35708"/>
    <lineage>
        <taxon>Eukaryota</taxon>
        <taxon>Viridiplantae</taxon>
        <taxon>Streptophyta</taxon>
        <taxon>Embryophyta</taxon>
        <taxon>Tracheophyta</taxon>
        <taxon>Spermatophyta</taxon>
        <taxon>Magnoliopsida</taxon>
        <taxon>Liliopsida</taxon>
        <taxon>Poales</taxon>
        <taxon>Poaceae</taxon>
        <taxon>PACMAD clade</taxon>
        <taxon>Arundinoideae</taxon>
        <taxon>Arundineae</taxon>
        <taxon>Arundo</taxon>
    </lineage>
</organism>
<dbReference type="Pfam" id="PF20431">
    <property type="entry name" value="E_motif"/>
    <property type="match status" value="1"/>
</dbReference>
<evidence type="ECO:0000313" key="1">
    <source>
        <dbReference type="EMBL" id="JAE23408.1"/>
    </source>
</evidence>
<dbReference type="PANTHER" id="PTHR47926">
    <property type="entry name" value="PENTATRICOPEPTIDE REPEAT-CONTAINING PROTEIN"/>
    <property type="match status" value="1"/>
</dbReference>
<sequence>MEEKYAITPKIEHYGCIIDLLGRVGRLQEAYNMIRTMPMKPNAVIWGAFLNACKVHSNVELGEVAAAEVSRLDPDDPWARVMLSSMYAKAQDWSSLARERGEMNSLKMKKTPGCSSIELDGEVHEFVAGGFQHPQHSEICTVLENIERQTHAG</sequence>
<dbReference type="EMBL" id="GBRH01174488">
    <property type="protein sequence ID" value="JAE23408.1"/>
    <property type="molecule type" value="Transcribed_RNA"/>
</dbReference>
<dbReference type="GO" id="GO:0009451">
    <property type="term" value="P:RNA modification"/>
    <property type="evidence" value="ECO:0007669"/>
    <property type="project" value="InterPro"/>
</dbReference>
<dbReference type="GO" id="GO:0003723">
    <property type="term" value="F:RNA binding"/>
    <property type="evidence" value="ECO:0007669"/>
    <property type="project" value="InterPro"/>
</dbReference>
<dbReference type="PANTHER" id="PTHR47926:SF340">
    <property type="entry name" value="PENTATRICOPEPTIDE REPEAT-CONTAINING PROTEIN"/>
    <property type="match status" value="1"/>
</dbReference>
<dbReference type="Gene3D" id="1.25.40.10">
    <property type="entry name" value="Tetratricopeptide repeat domain"/>
    <property type="match status" value="1"/>
</dbReference>
<reference evidence="1" key="2">
    <citation type="journal article" date="2015" name="Data Brief">
        <title>Shoot transcriptome of the giant reed, Arundo donax.</title>
        <authorList>
            <person name="Barrero R.A."/>
            <person name="Guerrero F.D."/>
            <person name="Moolhuijzen P."/>
            <person name="Goolsby J.A."/>
            <person name="Tidwell J."/>
            <person name="Bellgard S.E."/>
            <person name="Bellgard M.I."/>
        </authorList>
    </citation>
    <scope>NUCLEOTIDE SEQUENCE</scope>
    <source>
        <tissue evidence="1">Shoot tissue taken approximately 20 cm above the soil surface</tissue>
    </source>
</reference>
<reference evidence="1" key="1">
    <citation type="submission" date="2014-09" db="EMBL/GenBank/DDBJ databases">
        <authorList>
            <person name="Magalhaes I.L.F."/>
            <person name="Oliveira U."/>
            <person name="Santos F.R."/>
            <person name="Vidigal T.H.D.A."/>
            <person name="Brescovit A.D."/>
            <person name="Santos A.J."/>
        </authorList>
    </citation>
    <scope>NUCLEOTIDE SEQUENCE</scope>
    <source>
        <tissue evidence="1">Shoot tissue taken approximately 20 cm above the soil surface</tissue>
    </source>
</reference>
<proteinExistence type="predicted"/>
<dbReference type="AlphaFoldDB" id="A0A0A9GRT0"/>
<dbReference type="InterPro" id="IPR046960">
    <property type="entry name" value="PPR_At4g14850-like_plant"/>
</dbReference>
<evidence type="ECO:0008006" key="2">
    <source>
        <dbReference type="Google" id="ProtNLM"/>
    </source>
</evidence>